<evidence type="ECO:0000313" key="2">
    <source>
        <dbReference type="Proteomes" id="UP000567885"/>
    </source>
</evidence>
<dbReference type="Proteomes" id="UP000567885">
    <property type="component" value="Unassembled WGS sequence"/>
</dbReference>
<gene>
    <name evidence="1" type="ORF">FHETE_768</name>
</gene>
<evidence type="ECO:0000313" key="1">
    <source>
        <dbReference type="EMBL" id="KAF5679603.1"/>
    </source>
</evidence>
<organism evidence="1 2">
    <name type="scientific">Fusarium heterosporum</name>
    <dbReference type="NCBI Taxonomy" id="42747"/>
    <lineage>
        <taxon>Eukaryota</taxon>
        <taxon>Fungi</taxon>
        <taxon>Dikarya</taxon>
        <taxon>Ascomycota</taxon>
        <taxon>Pezizomycotina</taxon>
        <taxon>Sordariomycetes</taxon>
        <taxon>Hypocreomycetidae</taxon>
        <taxon>Hypocreales</taxon>
        <taxon>Nectriaceae</taxon>
        <taxon>Fusarium</taxon>
        <taxon>Fusarium heterosporum species complex</taxon>
    </lineage>
</organism>
<name>A0A8H5U213_FUSHE</name>
<protein>
    <submittedName>
        <fullName evidence="1">Uncharacterized protein</fullName>
    </submittedName>
</protein>
<comment type="caution">
    <text evidence="1">The sequence shown here is derived from an EMBL/GenBank/DDBJ whole genome shotgun (WGS) entry which is preliminary data.</text>
</comment>
<sequence length="252" mass="28485">MVRVPSLLRQRLLLAAKVAAGASIAGATSFHLVTRKCYFEAFGPENGRSLLEHPLLKQTNPWNKPVSHDSCVREVPFEKLDSALIQDARKGGTRLIERFVAGMWGGFGYAIQRKIMTYFKDEANKNDVWDKEDLLKCTYEPDTFFTNHFVVLSKTGTCITMRGCFDPHQTPPTPMDIDNIVEMCVELDEARKVVILKFRALTFDGRQDASDEEDPFGGFGGWLHRRYSSLLVESGARNCLRKTSGWTSKNEL</sequence>
<accession>A0A8H5U213</accession>
<dbReference type="AlphaFoldDB" id="A0A8H5U213"/>
<dbReference type="EMBL" id="JAAGWQ010000011">
    <property type="protein sequence ID" value="KAF5679603.1"/>
    <property type="molecule type" value="Genomic_DNA"/>
</dbReference>
<dbReference type="OrthoDB" id="4436466at2759"/>
<reference evidence="1 2" key="1">
    <citation type="submission" date="2020-05" db="EMBL/GenBank/DDBJ databases">
        <title>Identification and distribution of gene clusters putatively required for synthesis of sphingolipid metabolism inhibitors in phylogenetically diverse species of the filamentous fungus Fusarium.</title>
        <authorList>
            <person name="Kim H.-S."/>
            <person name="Busman M."/>
            <person name="Brown D.W."/>
            <person name="Divon H."/>
            <person name="Uhlig S."/>
            <person name="Proctor R.H."/>
        </authorList>
    </citation>
    <scope>NUCLEOTIDE SEQUENCE [LARGE SCALE GENOMIC DNA]</scope>
    <source>
        <strain evidence="1 2">NRRL 20693</strain>
    </source>
</reference>
<proteinExistence type="predicted"/>
<keyword evidence="2" id="KW-1185">Reference proteome</keyword>